<dbReference type="Proteomes" id="UP000237061">
    <property type="component" value="Unassembled WGS sequence"/>
</dbReference>
<feature type="transmembrane region" description="Helical" evidence="1">
    <location>
        <begin position="193"/>
        <end position="217"/>
    </location>
</feature>
<dbReference type="AlphaFoldDB" id="A0A2S3ZUU7"/>
<feature type="transmembrane region" description="Helical" evidence="1">
    <location>
        <begin position="142"/>
        <end position="164"/>
    </location>
</feature>
<feature type="transmembrane region" description="Helical" evidence="1">
    <location>
        <begin position="279"/>
        <end position="309"/>
    </location>
</feature>
<keyword evidence="1" id="KW-0812">Transmembrane</keyword>
<organism evidence="2 3">
    <name type="scientific">Arthrobacter glacialis</name>
    <dbReference type="NCBI Taxonomy" id="1664"/>
    <lineage>
        <taxon>Bacteria</taxon>
        <taxon>Bacillati</taxon>
        <taxon>Actinomycetota</taxon>
        <taxon>Actinomycetes</taxon>
        <taxon>Micrococcales</taxon>
        <taxon>Micrococcaceae</taxon>
        <taxon>Arthrobacter</taxon>
    </lineage>
</organism>
<feature type="transmembrane region" description="Helical" evidence="1">
    <location>
        <begin position="101"/>
        <end position="121"/>
    </location>
</feature>
<accession>A0A2S3ZUU7</accession>
<evidence type="ECO:0000256" key="1">
    <source>
        <dbReference type="SAM" id="Phobius"/>
    </source>
</evidence>
<feature type="transmembrane region" description="Helical" evidence="1">
    <location>
        <begin position="24"/>
        <end position="45"/>
    </location>
</feature>
<evidence type="ECO:0000313" key="3">
    <source>
        <dbReference type="Proteomes" id="UP000237061"/>
    </source>
</evidence>
<protein>
    <submittedName>
        <fullName evidence="2">Uncharacterized protein</fullName>
    </submittedName>
</protein>
<feature type="transmembrane region" description="Helical" evidence="1">
    <location>
        <begin position="57"/>
        <end position="81"/>
    </location>
</feature>
<comment type="caution">
    <text evidence="2">The sequence shown here is derived from an EMBL/GenBank/DDBJ whole genome shotgun (WGS) entry which is preliminary data.</text>
</comment>
<dbReference type="EMBL" id="PPXC01000012">
    <property type="protein sequence ID" value="POH72627.1"/>
    <property type="molecule type" value="Genomic_DNA"/>
</dbReference>
<keyword evidence="1" id="KW-0472">Membrane</keyword>
<keyword evidence="1" id="KW-1133">Transmembrane helix</keyword>
<keyword evidence="3" id="KW-1185">Reference proteome</keyword>
<feature type="transmembrane region" description="Helical" evidence="1">
    <location>
        <begin position="237"/>
        <end position="259"/>
    </location>
</feature>
<proteinExistence type="predicted"/>
<evidence type="ECO:0000313" key="2">
    <source>
        <dbReference type="EMBL" id="POH72627.1"/>
    </source>
</evidence>
<sequence length="322" mass="34672">MSHSYGTLCVIGLLHFWGLEFMVIFLYQFGPTVVALLLACGVSFIRRRSHVVLPKTVRQFTSVGIVLALGFMITFTAWSVFPWWMPHVSEDTVLFLQLGRYLAPLVLTVVALVLLIVPVPAPGPRGTAALAPRTLMTFTSRAWLGSAVGVMAVVSSIAFFAGLASSPDERGRHVMFVVRSSANSSASTTIYGWWFSTPCLIMIAVIAMIVLVALIMISRPALAVDSQRDTAVRVARIGNVLSVSTGGLLLHLSVVLQSLSNTSSLRTGQAGWFELGTSFAALGPALQLASLLSFICGMAMWWSTLLTVLPARTRQTSRAALA</sequence>
<reference evidence="2 3" key="1">
    <citation type="submission" date="2018-01" db="EMBL/GenBank/DDBJ databases">
        <title>Arthrobacter sp. nov., from glaciers in China.</title>
        <authorList>
            <person name="Liu Q."/>
            <person name="Xin Y.-H."/>
        </authorList>
    </citation>
    <scope>NUCLEOTIDE SEQUENCE [LARGE SCALE GENOMIC DNA]</scope>
    <source>
        <strain evidence="2 3">HLT2-12-2</strain>
    </source>
</reference>
<gene>
    <name evidence="2" type="ORF">CVS27_14735</name>
</gene>
<name>A0A2S3ZUU7_ARTGL</name>